<dbReference type="PROSITE" id="PS51746">
    <property type="entry name" value="PPM_2"/>
    <property type="match status" value="1"/>
</dbReference>
<feature type="transmembrane region" description="Helical" evidence="2">
    <location>
        <begin position="97"/>
        <end position="114"/>
    </location>
</feature>
<evidence type="ECO:0000256" key="2">
    <source>
        <dbReference type="SAM" id="Phobius"/>
    </source>
</evidence>
<dbReference type="InterPro" id="IPR014221">
    <property type="entry name" value="SpoII_E"/>
</dbReference>
<keyword evidence="2" id="KW-0812">Transmembrane</keyword>
<feature type="transmembrane region" description="Helical" evidence="2">
    <location>
        <begin position="183"/>
        <end position="204"/>
    </location>
</feature>
<sequence length="797" mass="87189">MQYQKDAIPNRNLLTECRAMNRDWSTTARSWVGNSLQIVGQLLLAFFLVRFPVPGGIFPAGAAVLLAANRRKTFEFWALAAGTAAGLFTVYGPLMAWLSMAAFLIWFAATGFFLKKRTSLPLVTSFTIWAVLRIGITTLVGPTLQLYGLAALELLATYLLAIVFGYALKFLENPLKAYSKSSLSALVIMVLMALGGLGDLALLTVKLQDLAAVLLLLAVSYLGGGGAGAVLGLSLAIIQGLTGGGLVTLVTLYGISGLLGGVLKDLGRWGTAAGSALGWFFAMGQLHFQLTVGPQVLPWGIGMVAFLCIPRRYLSQVSNYLPNPESASYSREERQKLREVVMGRLDDLASIFEELAKSFNNGETAAVAEQKPDLYSLLDRVCSKNCQHCTGYELCWRENFYSTYREIFDLLALAELYGEVNSGHLKGKLAKTCFQQFKLLTTINHLFERCQTEYQWQKKLEEGKYFLANQLQGMADIICSLAKEISTDTSFRSEVEEHLKLGFNRIGMSIKDIAVVSMGGERLEIKIRQRSCDRKHECGGLAAPLISKLLGTEYMVWERKCSLENGQCSYCLSPVRRYAVKTNVSKLSKSGNEPSGDSHSLQELKDGHFAVILSDGMGSGEKASEESQTTVAILDKLLESGINSDFAVKMVNSVLLLRSPDESFATVDLVLVDLFDGRAEFIKIGAGSSYIKRGREVISIQSTSLPAGILNTVDAERTEIHLQPGDMIILATDGIIDSKPNQAGKEDWVVRALRQVEVVGPEALGDYLLSLAKINQDGALKDDMTVVVLQFVEREAE</sequence>
<dbReference type="PANTHER" id="PTHR43156:SF2">
    <property type="entry name" value="STAGE II SPORULATION PROTEIN E"/>
    <property type="match status" value="1"/>
</dbReference>
<dbReference type="SUPFAM" id="SSF81606">
    <property type="entry name" value="PP2C-like"/>
    <property type="match status" value="1"/>
</dbReference>
<dbReference type="InterPro" id="IPR045768">
    <property type="entry name" value="SpoIIE_N"/>
</dbReference>
<feature type="transmembrane region" description="Helical" evidence="2">
    <location>
        <begin position="146"/>
        <end position="171"/>
    </location>
</feature>
<protein>
    <submittedName>
        <fullName evidence="4">Stage II sporulation protein E</fullName>
    </submittedName>
</protein>
<dbReference type="AlphaFoldDB" id="A0A4R1RY30"/>
<name>A0A4R1RY30_HYDET</name>
<evidence type="ECO:0000313" key="4">
    <source>
        <dbReference type="EMBL" id="TCL71606.1"/>
    </source>
</evidence>
<dbReference type="InterPro" id="IPR052016">
    <property type="entry name" value="Bact_Sigma-Reg"/>
</dbReference>
<feature type="transmembrane region" description="Helical" evidence="2">
    <location>
        <begin position="240"/>
        <end position="260"/>
    </location>
</feature>
<accession>A0A4R1RY30</accession>
<dbReference type="GO" id="GO:0004722">
    <property type="term" value="F:protein serine/threonine phosphatase activity"/>
    <property type="evidence" value="ECO:0007669"/>
    <property type="project" value="InterPro"/>
</dbReference>
<comment type="caution">
    <text evidence="4">The sequence shown here is derived from an EMBL/GenBank/DDBJ whole genome shotgun (WGS) entry which is preliminary data.</text>
</comment>
<dbReference type="Pfam" id="PF07228">
    <property type="entry name" value="SpoIIE"/>
    <property type="match status" value="1"/>
</dbReference>
<feature type="transmembrane region" description="Helical" evidence="2">
    <location>
        <begin position="210"/>
        <end position="233"/>
    </location>
</feature>
<reference evidence="4 5" key="1">
    <citation type="submission" date="2019-03" db="EMBL/GenBank/DDBJ databases">
        <title>Genomic Encyclopedia of Type Strains, Phase IV (KMG-IV): sequencing the most valuable type-strain genomes for metagenomic binning, comparative biology and taxonomic classification.</title>
        <authorList>
            <person name="Goeker M."/>
        </authorList>
    </citation>
    <scope>NUCLEOTIDE SEQUENCE [LARGE SCALE GENOMIC DNA]</scope>
    <source>
        <strain evidence="4 5">LX-B</strain>
    </source>
</reference>
<dbReference type="InterPro" id="IPR001932">
    <property type="entry name" value="PPM-type_phosphatase-like_dom"/>
</dbReference>
<evidence type="ECO:0000259" key="3">
    <source>
        <dbReference type="PROSITE" id="PS51746"/>
    </source>
</evidence>
<evidence type="ECO:0000256" key="1">
    <source>
        <dbReference type="ARBA" id="ARBA00022801"/>
    </source>
</evidence>
<evidence type="ECO:0000313" key="5">
    <source>
        <dbReference type="Proteomes" id="UP000295008"/>
    </source>
</evidence>
<dbReference type="PANTHER" id="PTHR43156">
    <property type="entry name" value="STAGE II SPORULATION PROTEIN E-RELATED"/>
    <property type="match status" value="1"/>
</dbReference>
<dbReference type="EMBL" id="SLUN01000007">
    <property type="protein sequence ID" value="TCL71606.1"/>
    <property type="molecule type" value="Genomic_DNA"/>
</dbReference>
<dbReference type="NCBIfam" id="TIGR02865">
    <property type="entry name" value="spore_II_E"/>
    <property type="match status" value="1"/>
</dbReference>
<feature type="transmembrane region" description="Helical" evidence="2">
    <location>
        <begin position="121"/>
        <end position="140"/>
    </location>
</feature>
<dbReference type="InterPro" id="IPR036457">
    <property type="entry name" value="PPM-type-like_dom_sf"/>
</dbReference>
<dbReference type="Proteomes" id="UP000295008">
    <property type="component" value="Unassembled WGS sequence"/>
</dbReference>
<dbReference type="Pfam" id="PF19732">
    <property type="entry name" value="SpoIIE_N"/>
    <property type="match status" value="1"/>
</dbReference>
<keyword evidence="1" id="KW-0378">Hydrolase</keyword>
<dbReference type="SMART" id="SM00331">
    <property type="entry name" value="PP2C_SIG"/>
    <property type="match status" value="1"/>
</dbReference>
<keyword evidence="2" id="KW-0472">Membrane</keyword>
<gene>
    <name evidence="4" type="ORF">EDC14_100768</name>
</gene>
<proteinExistence type="predicted"/>
<feature type="transmembrane region" description="Helical" evidence="2">
    <location>
        <begin position="42"/>
        <end position="67"/>
    </location>
</feature>
<dbReference type="Gene3D" id="3.60.40.10">
    <property type="entry name" value="PPM-type phosphatase domain"/>
    <property type="match status" value="1"/>
</dbReference>
<organism evidence="4 5">
    <name type="scientific">Hydrogenispora ethanolica</name>
    <dbReference type="NCBI Taxonomy" id="1082276"/>
    <lineage>
        <taxon>Bacteria</taxon>
        <taxon>Bacillati</taxon>
        <taxon>Bacillota</taxon>
        <taxon>Hydrogenispora</taxon>
    </lineage>
</organism>
<keyword evidence="5" id="KW-1185">Reference proteome</keyword>
<feature type="domain" description="PPM-type phosphatase" evidence="3">
    <location>
        <begin position="581"/>
        <end position="791"/>
    </location>
</feature>
<feature type="transmembrane region" description="Helical" evidence="2">
    <location>
        <begin position="266"/>
        <end position="284"/>
    </location>
</feature>
<keyword evidence="2" id="KW-1133">Transmembrane helix</keyword>